<gene>
    <name evidence="1" type="ORF">L210DRAFT_3502931</name>
</gene>
<reference evidence="1" key="1">
    <citation type="submission" date="2019-10" db="EMBL/GenBank/DDBJ databases">
        <authorList>
            <consortium name="DOE Joint Genome Institute"/>
            <person name="Kuo A."/>
            <person name="Miyauchi S."/>
            <person name="Kiss E."/>
            <person name="Drula E."/>
            <person name="Kohler A."/>
            <person name="Sanchez-Garcia M."/>
            <person name="Andreopoulos B."/>
            <person name="Barry K.W."/>
            <person name="Bonito G."/>
            <person name="Buee M."/>
            <person name="Carver A."/>
            <person name="Chen C."/>
            <person name="Cichocki N."/>
            <person name="Clum A."/>
            <person name="Culley D."/>
            <person name="Crous P.W."/>
            <person name="Fauchery L."/>
            <person name="Girlanda M."/>
            <person name="Hayes R."/>
            <person name="Keri Z."/>
            <person name="LaButti K."/>
            <person name="Lipzen A."/>
            <person name="Lombard V."/>
            <person name="Magnuson J."/>
            <person name="Maillard F."/>
            <person name="Morin E."/>
            <person name="Murat C."/>
            <person name="Nolan M."/>
            <person name="Ohm R."/>
            <person name="Pangilinan J."/>
            <person name="Pereira M."/>
            <person name="Perotto S."/>
            <person name="Peter M."/>
            <person name="Riley R."/>
            <person name="Sitrit Y."/>
            <person name="Stielow B."/>
            <person name="Szollosi G."/>
            <person name="Zifcakova L."/>
            <person name="Stursova M."/>
            <person name="Spatafora J.W."/>
            <person name="Tedersoo L."/>
            <person name="Vaario L.-M."/>
            <person name="Yamada A."/>
            <person name="Yan M."/>
            <person name="Wang P."/>
            <person name="Xu J."/>
            <person name="Bruns T."/>
            <person name="Baldrian P."/>
            <person name="Vilgalys R."/>
            <person name="Henrissat B."/>
            <person name="Grigoriev I.V."/>
            <person name="Hibbett D."/>
            <person name="Nagy L.G."/>
            <person name="Martin F.M."/>
        </authorList>
    </citation>
    <scope>NUCLEOTIDE SEQUENCE</scope>
    <source>
        <strain evidence="1">BED1</strain>
    </source>
</reference>
<reference evidence="1" key="2">
    <citation type="journal article" date="2020" name="Nat. Commun.">
        <title>Large-scale genome sequencing of mycorrhizal fungi provides insights into the early evolution of symbiotic traits.</title>
        <authorList>
            <person name="Miyauchi S."/>
            <person name="Kiss E."/>
            <person name="Kuo A."/>
            <person name="Drula E."/>
            <person name="Kohler A."/>
            <person name="Sanchez-Garcia M."/>
            <person name="Morin E."/>
            <person name="Andreopoulos B."/>
            <person name="Barry K.W."/>
            <person name="Bonito G."/>
            <person name="Buee M."/>
            <person name="Carver A."/>
            <person name="Chen C."/>
            <person name="Cichocki N."/>
            <person name="Clum A."/>
            <person name="Culley D."/>
            <person name="Crous P.W."/>
            <person name="Fauchery L."/>
            <person name="Girlanda M."/>
            <person name="Hayes R.D."/>
            <person name="Keri Z."/>
            <person name="LaButti K."/>
            <person name="Lipzen A."/>
            <person name="Lombard V."/>
            <person name="Magnuson J."/>
            <person name="Maillard F."/>
            <person name="Murat C."/>
            <person name="Nolan M."/>
            <person name="Ohm R.A."/>
            <person name="Pangilinan J."/>
            <person name="Pereira M.F."/>
            <person name="Perotto S."/>
            <person name="Peter M."/>
            <person name="Pfister S."/>
            <person name="Riley R."/>
            <person name="Sitrit Y."/>
            <person name="Stielow J.B."/>
            <person name="Szollosi G."/>
            <person name="Zifcakova L."/>
            <person name="Stursova M."/>
            <person name="Spatafora J.W."/>
            <person name="Tedersoo L."/>
            <person name="Vaario L.M."/>
            <person name="Yamada A."/>
            <person name="Yan M."/>
            <person name="Wang P."/>
            <person name="Xu J."/>
            <person name="Bruns T."/>
            <person name="Baldrian P."/>
            <person name="Vilgalys R."/>
            <person name="Dunand C."/>
            <person name="Henrissat B."/>
            <person name="Grigoriev I.V."/>
            <person name="Hibbett D."/>
            <person name="Nagy L.G."/>
            <person name="Martin F.M."/>
        </authorList>
    </citation>
    <scope>NUCLEOTIDE SEQUENCE</scope>
    <source>
        <strain evidence="1">BED1</strain>
    </source>
</reference>
<accession>A0AAD4BYU8</accession>
<evidence type="ECO:0000313" key="1">
    <source>
        <dbReference type="EMBL" id="KAF8443063.1"/>
    </source>
</evidence>
<evidence type="ECO:0000313" key="2">
    <source>
        <dbReference type="Proteomes" id="UP001194468"/>
    </source>
</evidence>
<organism evidence="1 2">
    <name type="scientific">Boletus edulis BED1</name>
    <dbReference type="NCBI Taxonomy" id="1328754"/>
    <lineage>
        <taxon>Eukaryota</taxon>
        <taxon>Fungi</taxon>
        <taxon>Dikarya</taxon>
        <taxon>Basidiomycota</taxon>
        <taxon>Agaricomycotina</taxon>
        <taxon>Agaricomycetes</taxon>
        <taxon>Agaricomycetidae</taxon>
        <taxon>Boletales</taxon>
        <taxon>Boletineae</taxon>
        <taxon>Boletaceae</taxon>
        <taxon>Boletoideae</taxon>
        <taxon>Boletus</taxon>
    </lineage>
</organism>
<dbReference type="AlphaFoldDB" id="A0AAD4BYU8"/>
<dbReference type="Proteomes" id="UP001194468">
    <property type="component" value="Unassembled WGS sequence"/>
</dbReference>
<keyword evidence="2" id="KW-1185">Reference proteome</keyword>
<name>A0AAD4BYU8_BOLED</name>
<protein>
    <submittedName>
        <fullName evidence="1">Uncharacterized protein</fullName>
    </submittedName>
</protein>
<dbReference type="EMBL" id="WHUW01000008">
    <property type="protein sequence ID" value="KAF8443063.1"/>
    <property type="molecule type" value="Genomic_DNA"/>
</dbReference>
<sequence length="139" mass="15064">MAQCHVKHCLVPMTLSAWSAAPFYPSRALALATDPLSSTLPSGSTRQRRGVGRYARRRGEIAHGESSLGADFLNATRLLLDSLKNPELFNASLDATVDALANPYMLVEGDNEFLLAEQASSEKTRSCPITTKTHFKGLS</sequence>
<comment type="caution">
    <text evidence="1">The sequence shown here is derived from an EMBL/GenBank/DDBJ whole genome shotgun (WGS) entry which is preliminary data.</text>
</comment>
<proteinExistence type="predicted"/>